<accession>A0ABX2RG10</accession>
<gene>
    <name evidence="1" type="ORF">HDG70_002578</name>
</gene>
<protein>
    <submittedName>
        <fullName evidence="1">ADP-heptose:LPS heptosyltransferase</fullName>
    </submittedName>
</protein>
<dbReference type="RefSeq" id="WP_028052939.1">
    <property type="nucleotide sequence ID" value="NZ_JACCBS010000003.1"/>
</dbReference>
<reference evidence="1 2" key="1">
    <citation type="submission" date="2020-07" db="EMBL/GenBank/DDBJ databases">
        <title>Genomic Encyclopedia of Type Strains, Phase III (KMG-III): the genomes of soil and plant-associated and newly described type strains.</title>
        <authorList>
            <person name="Whitman W."/>
        </authorList>
    </citation>
    <scope>NUCLEOTIDE SEQUENCE [LARGE SCALE GENOMIC DNA]</scope>
    <source>
        <strain evidence="1 2">DSM 11255</strain>
    </source>
</reference>
<dbReference type="Proteomes" id="UP000604066">
    <property type="component" value="Unassembled WGS sequence"/>
</dbReference>
<evidence type="ECO:0000313" key="2">
    <source>
        <dbReference type="Proteomes" id="UP000604066"/>
    </source>
</evidence>
<evidence type="ECO:0000313" key="1">
    <source>
        <dbReference type="EMBL" id="NYE58827.1"/>
    </source>
</evidence>
<organism evidence="1 2">
    <name type="scientific">Carboxydothermus ferrireducens DSM 11255</name>
    <dbReference type="NCBI Taxonomy" id="1119529"/>
    <lineage>
        <taxon>Bacteria</taxon>
        <taxon>Bacillati</taxon>
        <taxon>Bacillota</taxon>
        <taxon>Clostridia</taxon>
        <taxon>Thermoanaerobacterales</taxon>
        <taxon>Thermoanaerobacteraceae</taxon>
        <taxon>Carboxydothermus</taxon>
    </lineage>
</organism>
<name>A0ABX2RG10_9THEO</name>
<sequence>MGKYVYCEDETVWKYVAGLQDPELYRVPKKLGIGEYENKGGYEILRLKVEDVPLIRQYLEQKEFAKLKDEFNRLYLENTEMDEKGERWPVEGYHEIVEKFTRLYNYYFLYMLEEIANYIEDRAVSGKKVFEFRGEF</sequence>
<comment type="caution">
    <text evidence="1">The sequence shown here is derived from an EMBL/GenBank/DDBJ whole genome shotgun (WGS) entry which is preliminary data.</text>
</comment>
<dbReference type="EMBL" id="JACCBS010000003">
    <property type="protein sequence ID" value="NYE58827.1"/>
    <property type="molecule type" value="Genomic_DNA"/>
</dbReference>
<keyword evidence="2" id="KW-1185">Reference proteome</keyword>
<proteinExistence type="predicted"/>